<evidence type="ECO:0000313" key="1">
    <source>
        <dbReference type="EMBL" id="RUS95871.1"/>
    </source>
</evidence>
<protein>
    <recommendedName>
        <fullName evidence="3">Xylose isomerase-like TIM barrel domain-containing protein</fullName>
    </recommendedName>
</protein>
<dbReference type="AlphaFoldDB" id="A0A3S1C393"/>
<reference evidence="1" key="1">
    <citation type="submission" date="2018-12" db="EMBL/GenBank/DDBJ databases">
        <authorList>
            <person name="Will S."/>
            <person name="Neumann-Schaal M."/>
            <person name="Henke P."/>
        </authorList>
    </citation>
    <scope>NUCLEOTIDE SEQUENCE</scope>
    <source>
        <strain evidence="1">PCC 7102</strain>
    </source>
</reference>
<comment type="caution">
    <text evidence="1">The sequence shown here is derived from an EMBL/GenBank/DDBJ whole genome shotgun (WGS) entry which is preliminary data.</text>
</comment>
<keyword evidence="2" id="KW-1185">Reference proteome</keyword>
<dbReference type="EMBL" id="RSCL01000039">
    <property type="protein sequence ID" value="RUS95871.1"/>
    <property type="molecule type" value="Genomic_DNA"/>
</dbReference>
<organism evidence="1 2">
    <name type="scientific">Dulcicalothrix desertica PCC 7102</name>
    <dbReference type="NCBI Taxonomy" id="232991"/>
    <lineage>
        <taxon>Bacteria</taxon>
        <taxon>Bacillati</taxon>
        <taxon>Cyanobacteriota</taxon>
        <taxon>Cyanophyceae</taxon>
        <taxon>Nostocales</taxon>
        <taxon>Calotrichaceae</taxon>
        <taxon>Dulcicalothrix</taxon>
    </lineage>
</organism>
<dbReference type="Proteomes" id="UP000271624">
    <property type="component" value="Unassembled WGS sequence"/>
</dbReference>
<dbReference type="OrthoDB" id="512398at2"/>
<evidence type="ECO:0008006" key="3">
    <source>
        <dbReference type="Google" id="ProtNLM"/>
    </source>
</evidence>
<name>A0A3S1C393_9CYAN</name>
<accession>A0A3S1C393</accession>
<evidence type="ECO:0000313" key="2">
    <source>
        <dbReference type="Proteomes" id="UP000271624"/>
    </source>
</evidence>
<reference evidence="1" key="2">
    <citation type="journal article" date="2019" name="Genome Biol. Evol.">
        <title>Day and night: Metabolic profiles and evolutionary relationships of six axenic non-marine cyanobacteria.</title>
        <authorList>
            <person name="Will S.E."/>
            <person name="Henke P."/>
            <person name="Boedeker C."/>
            <person name="Huang S."/>
            <person name="Brinkmann H."/>
            <person name="Rohde M."/>
            <person name="Jarek M."/>
            <person name="Friedl T."/>
            <person name="Seufert S."/>
            <person name="Schumacher M."/>
            <person name="Overmann J."/>
            <person name="Neumann-Schaal M."/>
            <person name="Petersen J."/>
        </authorList>
    </citation>
    <scope>NUCLEOTIDE SEQUENCE [LARGE SCALE GENOMIC DNA]</scope>
    <source>
        <strain evidence="1">PCC 7102</strain>
    </source>
</reference>
<dbReference type="RefSeq" id="WP_127086861.1">
    <property type="nucleotide sequence ID" value="NZ_RSCL01000039.1"/>
</dbReference>
<proteinExistence type="predicted"/>
<gene>
    <name evidence="1" type="ORF">DSM106972_088840</name>
</gene>
<sequence length="236" mass="27141">MLGLSITAIGLRTTSQCMEIFQTLQQPMQLDFLELAIGSPCDINFDYPNVPLILHDSCLYKDGIRKRLSLQHPQTWCPYAEFIKNHDVRALSLHAPLQRDITKHELEVALSKLEDTLSVPVYVEVMPTEEYWCSSLDTLVNHPLLLDVSHILIWHQGNLDLTKETCLRLLDSVQVGEIHLSHNKGKADTHDLIPADVWFAGCIQEWGASYFVTFESLPKQYAEYERLDKRKFYSNK</sequence>